<dbReference type="EMBL" id="BMAO01005957">
    <property type="protein sequence ID" value="GFR04975.1"/>
    <property type="molecule type" value="Genomic_DNA"/>
</dbReference>
<dbReference type="OrthoDB" id="10613099at2759"/>
<organism evidence="1 2">
    <name type="scientific">Trichonephila clavata</name>
    <name type="common">Joro spider</name>
    <name type="synonym">Nephila clavata</name>
    <dbReference type="NCBI Taxonomy" id="2740835"/>
    <lineage>
        <taxon>Eukaryota</taxon>
        <taxon>Metazoa</taxon>
        <taxon>Ecdysozoa</taxon>
        <taxon>Arthropoda</taxon>
        <taxon>Chelicerata</taxon>
        <taxon>Arachnida</taxon>
        <taxon>Araneae</taxon>
        <taxon>Araneomorphae</taxon>
        <taxon>Entelegynae</taxon>
        <taxon>Araneoidea</taxon>
        <taxon>Nephilidae</taxon>
        <taxon>Trichonephila</taxon>
    </lineage>
</organism>
<name>A0A8X6LCS2_TRICU</name>
<keyword evidence="2" id="KW-1185">Reference proteome</keyword>
<accession>A0A8X6LCS2</accession>
<comment type="caution">
    <text evidence="1">The sequence shown here is derived from an EMBL/GenBank/DDBJ whole genome shotgun (WGS) entry which is preliminary data.</text>
</comment>
<sequence length="136" mass="15449">MDQYTIIKKHFLVWSSPGASGGRFNFLFLRSCKLCRQTDTPGELAQQMVSTSQGCCCRPDARFKKCDKHRGQKQGSFRSLRDGTRASGREIELHMIGFGRVIIITKCNNLGKEVSSVLEERERNNTFRITLGLFNV</sequence>
<evidence type="ECO:0000313" key="1">
    <source>
        <dbReference type="EMBL" id="GFR04975.1"/>
    </source>
</evidence>
<reference evidence="1" key="1">
    <citation type="submission" date="2020-07" db="EMBL/GenBank/DDBJ databases">
        <title>Multicomponent nature underlies the extraordinary mechanical properties of spider dragline silk.</title>
        <authorList>
            <person name="Kono N."/>
            <person name="Nakamura H."/>
            <person name="Mori M."/>
            <person name="Yoshida Y."/>
            <person name="Ohtoshi R."/>
            <person name="Malay A.D."/>
            <person name="Moran D.A.P."/>
            <person name="Tomita M."/>
            <person name="Numata K."/>
            <person name="Arakawa K."/>
        </authorList>
    </citation>
    <scope>NUCLEOTIDE SEQUENCE</scope>
</reference>
<gene>
    <name evidence="1" type="ORF">TNCT_299231</name>
</gene>
<proteinExistence type="predicted"/>
<dbReference type="AlphaFoldDB" id="A0A8X6LCS2"/>
<evidence type="ECO:0000313" key="2">
    <source>
        <dbReference type="Proteomes" id="UP000887116"/>
    </source>
</evidence>
<protein>
    <submittedName>
        <fullName evidence="1">Uncharacterized protein</fullName>
    </submittedName>
</protein>
<dbReference type="Proteomes" id="UP000887116">
    <property type="component" value="Unassembled WGS sequence"/>
</dbReference>